<keyword evidence="2" id="KW-1133">Transmembrane helix</keyword>
<sequence length="278" mass="30931">MAQNPLIEQAKQGNVSAIASLMNRLLKSQGMLANVEREGDRLEILIESDLRSLDDEMRIPKRQVLVGMLKKWFVTLEVQTISSISISWQQTGSDEPAWTEEVFLTEPEDLDISQNGGISMEPQRPRIPPLPVLPMLERNNLSGDRTNENNPENSSPDLDTMFGEANSPESLPNFIPTTNLDDTSVNSRSSKEAELLFLSDVPSIPDSEDITNFQTETESLPSQPYWQILLKTPSLTMQFVHYCVLCVIIIAGLRGIHSVFGSSKAPKATSISIHNILL</sequence>
<feature type="region of interest" description="Disordered" evidence="1">
    <location>
        <begin position="137"/>
        <end position="157"/>
    </location>
</feature>
<evidence type="ECO:0000256" key="2">
    <source>
        <dbReference type="SAM" id="Phobius"/>
    </source>
</evidence>
<evidence type="ECO:0000256" key="1">
    <source>
        <dbReference type="SAM" id="MobiDB-lite"/>
    </source>
</evidence>
<feature type="transmembrane region" description="Helical" evidence="2">
    <location>
        <begin position="239"/>
        <end position="257"/>
    </location>
</feature>
<proteinExistence type="predicted"/>
<keyword evidence="2" id="KW-0812">Transmembrane</keyword>
<protein>
    <submittedName>
        <fullName evidence="3">Uncharacterized protein</fullName>
    </submittedName>
</protein>
<organism evidence="3 4">
    <name type="scientific">Pseudanabaena frigida</name>
    <dbReference type="NCBI Taxonomy" id="945775"/>
    <lineage>
        <taxon>Bacteria</taxon>
        <taxon>Bacillati</taxon>
        <taxon>Cyanobacteriota</taxon>
        <taxon>Cyanophyceae</taxon>
        <taxon>Pseudanabaenales</taxon>
        <taxon>Pseudanabaenaceae</taxon>
        <taxon>Pseudanabaena</taxon>
    </lineage>
</organism>
<gene>
    <name evidence="3" type="ORF">DCF19_08200</name>
</gene>
<comment type="caution">
    <text evidence="3">The sequence shown here is derived from an EMBL/GenBank/DDBJ whole genome shotgun (WGS) entry which is preliminary data.</text>
</comment>
<evidence type="ECO:0000313" key="3">
    <source>
        <dbReference type="EMBL" id="PZO42211.1"/>
    </source>
</evidence>
<reference evidence="3 4" key="1">
    <citation type="submission" date="2018-04" db="EMBL/GenBank/DDBJ databases">
        <authorList>
            <person name="Go L.Y."/>
            <person name="Mitchell J.A."/>
        </authorList>
    </citation>
    <scope>NUCLEOTIDE SEQUENCE [LARGE SCALE GENOMIC DNA]</scope>
    <source>
        <strain evidence="3">ULC066bin1</strain>
    </source>
</reference>
<keyword evidence="2" id="KW-0472">Membrane</keyword>
<accession>A0A2W4Y416</accession>
<dbReference type="Proteomes" id="UP000249467">
    <property type="component" value="Unassembled WGS sequence"/>
</dbReference>
<name>A0A2W4Y416_9CYAN</name>
<evidence type="ECO:0000313" key="4">
    <source>
        <dbReference type="Proteomes" id="UP000249467"/>
    </source>
</evidence>
<reference evidence="3 4" key="2">
    <citation type="submission" date="2018-06" db="EMBL/GenBank/DDBJ databases">
        <title>Metagenomic assembly of (sub)arctic Cyanobacteria and their associated microbiome from non-axenic cultures.</title>
        <authorList>
            <person name="Baurain D."/>
        </authorList>
    </citation>
    <scope>NUCLEOTIDE SEQUENCE [LARGE SCALE GENOMIC DNA]</scope>
    <source>
        <strain evidence="3">ULC066bin1</strain>
    </source>
</reference>
<feature type="compositionally biased region" description="Polar residues" evidence="1">
    <location>
        <begin position="139"/>
        <end position="157"/>
    </location>
</feature>
<dbReference type="EMBL" id="QBML01000008">
    <property type="protein sequence ID" value="PZO42211.1"/>
    <property type="molecule type" value="Genomic_DNA"/>
</dbReference>
<dbReference type="AlphaFoldDB" id="A0A2W4Y416"/>